<proteinExistence type="predicted"/>
<dbReference type="AlphaFoldDB" id="A0A6N6VMS9"/>
<dbReference type="EMBL" id="WFLM01000009">
    <property type="protein sequence ID" value="KAB8035808.1"/>
    <property type="molecule type" value="Genomic_DNA"/>
</dbReference>
<keyword evidence="2" id="KW-1185">Reference proteome</keyword>
<reference evidence="1 2" key="1">
    <citation type="submission" date="2019-10" db="EMBL/GenBank/DDBJ databases">
        <title>New species of Slilvanegrellaceae.</title>
        <authorList>
            <person name="Pitt A."/>
            <person name="Hahn M.W."/>
        </authorList>
    </citation>
    <scope>NUCLEOTIDE SEQUENCE [LARGE SCALE GENOMIC DNA]</scope>
    <source>
        <strain evidence="1 2">SP-Ram-0.45-NSY-1</strain>
    </source>
</reference>
<dbReference type="RefSeq" id="WP_153421833.1">
    <property type="nucleotide sequence ID" value="NZ_WFLM01000009.1"/>
</dbReference>
<gene>
    <name evidence="1" type="ORF">GCL60_16395</name>
</gene>
<evidence type="ECO:0000313" key="2">
    <source>
        <dbReference type="Proteomes" id="UP000437748"/>
    </source>
</evidence>
<evidence type="ECO:0000313" key="1">
    <source>
        <dbReference type="EMBL" id="KAB8035808.1"/>
    </source>
</evidence>
<dbReference type="Proteomes" id="UP000437748">
    <property type="component" value="Unassembled WGS sequence"/>
</dbReference>
<sequence>MSAFIFDNHYRYSSKISSWPNGTFLIPQSTEKYDKELDKYSFDKYYLEVYSKNPDSYFISPHEKTLEKAERKAYKIFLNYLNCKNHEFERQDYFRGTGICRKCNLFSFHAFTPLFRCEICNIPTDYCHDDYYKFYCEEHKDLNKSQYFAILQNNILRSKRCYERIAKLNNENNFEQIRYMVERIYFNKR</sequence>
<protein>
    <submittedName>
        <fullName evidence="1">Uncharacterized protein</fullName>
    </submittedName>
</protein>
<comment type="caution">
    <text evidence="1">The sequence shown here is derived from an EMBL/GenBank/DDBJ whole genome shotgun (WGS) entry which is preliminary data.</text>
</comment>
<accession>A0A6N6VMS9</accession>
<dbReference type="OrthoDB" id="5148561at2"/>
<organism evidence="1 2">
    <name type="scientific">Silvanigrella paludirubra</name>
    <dbReference type="NCBI Taxonomy" id="2499159"/>
    <lineage>
        <taxon>Bacteria</taxon>
        <taxon>Pseudomonadati</taxon>
        <taxon>Bdellovibrionota</taxon>
        <taxon>Oligoflexia</taxon>
        <taxon>Silvanigrellales</taxon>
        <taxon>Silvanigrellaceae</taxon>
        <taxon>Silvanigrella</taxon>
    </lineage>
</organism>
<name>A0A6N6VMS9_9BACT</name>